<evidence type="ECO:0000259" key="13">
    <source>
        <dbReference type="Pfam" id="PF12019"/>
    </source>
</evidence>
<reference evidence="14 15" key="1">
    <citation type="submission" date="2021-08" db="EMBL/GenBank/DDBJ databases">
        <authorList>
            <person name="Peeters C."/>
        </authorList>
    </citation>
    <scope>NUCLEOTIDE SEQUENCE [LARGE SCALE GENOMIC DNA]</scope>
    <source>
        <strain evidence="14 15">LMG 32289</strain>
    </source>
</reference>
<feature type="domain" description="General secretion pathway GspH" evidence="13">
    <location>
        <begin position="100"/>
        <end position="213"/>
    </location>
</feature>
<sequence length="227" mass="23687">MGQSVCLWAVGLLASAQPTAAPASGQAASEGIAAGATVSRHGLSRSLERGVAYGRAVRATRGFTLIEMLVAVTILGVLAMAALPNFSSFTHNSKIRAEMSSFVSDMETARSEAARRNAAITICPSQDGAACSEDWSLPRVIFFDANNDGAYGNGDDLIRRGDTPPAKIVITATDLAAPTYVRFRSFGTSNSPTATWQICESGSALSGQTLSMTGSGKPYIQQQTPCS</sequence>
<evidence type="ECO:0000256" key="9">
    <source>
        <dbReference type="ARBA" id="ARBA00025772"/>
    </source>
</evidence>
<feature type="transmembrane region" description="Helical" evidence="11">
    <location>
        <begin position="63"/>
        <end position="86"/>
    </location>
</feature>
<dbReference type="InterPro" id="IPR022346">
    <property type="entry name" value="T2SS_GspH"/>
</dbReference>
<keyword evidence="8 11" id="KW-0472">Membrane</keyword>
<protein>
    <recommendedName>
        <fullName evidence="2">Type II secretion system protein H</fullName>
    </recommendedName>
    <alternativeName>
        <fullName evidence="10">General secretion pathway protein H</fullName>
    </alternativeName>
</protein>
<dbReference type="NCBIfam" id="TIGR02532">
    <property type="entry name" value="IV_pilin_GFxxxE"/>
    <property type="match status" value="1"/>
</dbReference>
<feature type="chain" id="PRO_5046379256" description="Type II secretion system protein H" evidence="12">
    <location>
        <begin position="21"/>
        <end position="227"/>
    </location>
</feature>
<dbReference type="InterPro" id="IPR045584">
    <property type="entry name" value="Pilin-like"/>
</dbReference>
<evidence type="ECO:0000256" key="2">
    <source>
        <dbReference type="ARBA" id="ARBA00021549"/>
    </source>
</evidence>
<dbReference type="InterPro" id="IPR012902">
    <property type="entry name" value="N_methyl_site"/>
</dbReference>
<evidence type="ECO:0000256" key="7">
    <source>
        <dbReference type="ARBA" id="ARBA00022989"/>
    </source>
</evidence>
<dbReference type="EMBL" id="CAJZAG010000003">
    <property type="protein sequence ID" value="CAG9169501.1"/>
    <property type="molecule type" value="Genomic_DNA"/>
</dbReference>
<dbReference type="Gene3D" id="3.55.40.10">
    <property type="entry name" value="minor pseudopilin epsh domain"/>
    <property type="match status" value="1"/>
</dbReference>
<gene>
    <name evidence="14" type="ORF">LMG32289_01701</name>
</gene>
<dbReference type="Pfam" id="PF07963">
    <property type="entry name" value="N_methyl"/>
    <property type="match status" value="1"/>
</dbReference>
<evidence type="ECO:0000256" key="10">
    <source>
        <dbReference type="ARBA" id="ARBA00030775"/>
    </source>
</evidence>
<dbReference type="PROSITE" id="PS00409">
    <property type="entry name" value="PROKAR_NTER_METHYL"/>
    <property type="match status" value="1"/>
</dbReference>
<keyword evidence="12" id="KW-0732">Signal</keyword>
<evidence type="ECO:0000256" key="11">
    <source>
        <dbReference type="SAM" id="Phobius"/>
    </source>
</evidence>
<keyword evidence="5" id="KW-0997">Cell inner membrane</keyword>
<dbReference type="SUPFAM" id="SSF54523">
    <property type="entry name" value="Pili subunits"/>
    <property type="match status" value="1"/>
</dbReference>
<organism evidence="14 15">
    <name type="scientific">Cupriavidus pampae</name>
    <dbReference type="NCBI Taxonomy" id="659251"/>
    <lineage>
        <taxon>Bacteria</taxon>
        <taxon>Pseudomonadati</taxon>
        <taxon>Pseudomonadota</taxon>
        <taxon>Betaproteobacteria</taxon>
        <taxon>Burkholderiales</taxon>
        <taxon>Burkholderiaceae</taxon>
        <taxon>Cupriavidus</taxon>
    </lineage>
</organism>
<comment type="caution">
    <text evidence="14">The sequence shown here is derived from an EMBL/GenBank/DDBJ whole genome shotgun (WGS) entry which is preliminary data.</text>
</comment>
<keyword evidence="6 11" id="KW-0812">Transmembrane</keyword>
<keyword evidence="15" id="KW-1185">Reference proteome</keyword>
<dbReference type="Pfam" id="PF12019">
    <property type="entry name" value="GspH"/>
    <property type="match status" value="1"/>
</dbReference>
<keyword evidence="7 11" id="KW-1133">Transmembrane helix</keyword>
<dbReference type="Proteomes" id="UP000706525">
    <property type="component" value="Unassembled WGS sequence"/>
</dbReference>
<proteinExistence type="inferred from homology"/>
<keyword evidence="4" id="KW-0488">Methylation</keyword>
<name>A0ABN7YBD0_9BURK</name>
<evidence type="ECO:0000313" key="15">
    <source>
        <dbReference type="Proteomes" id="UP000706525"/>
    </source>
</evidence>
<evidence type="ECO:0000256" key="4">
    <source>
        <dbReference type="ARBA" id="ARBA00022481"/>
    </source>
</evidence>
<feature type="signal peptide" evidence="12">
    <location>
        <begin position="1"/>
        <end position="20"/>
    </location>
</feature>
<evidence type="ECO:0000256" key="8">
    <source>
        <dbReference type="ARBA" id="ARBA00023136"/>
    </source>
</evidence>
<comment type="subcellular location">
    <subcellularLocation>
        <location evidence="1">Cell inner membrane</location>
        <topology evidence="1">Single-pass membrane protein</topology>
    </subcellularLocation>
</comment>
<accession>A0ABN7YBD0</accession>
<evidence type="ECO:0000256" key="3">
    <source>
        <dbReference type="ARBA" id="ARBA00022475"/>
    </source>
</evidence>
<evidence type="ECO:0000256" key="12">
    <source>
        <dbReference type="SAM" id="SignalP"/>
    </source>
</evidence>
<evidence type="ECO:0000256" key="6">
    <source>
        <dbReference type="ARBA" id="ARBA00022692"/>
    </source>
</evidence>
<evidence type="ECO:0000313" key="14">
    <source>
        <dbReference type="EMBL" id="CAG9169501.1"/>
    </source>
</evidence>
<evidence type="ECO:0000256" key="5">
    <source>
        <dbReference type="ARBA" id="ARBA00022519"/>
    </source>
</evidence>
<comment type="similarity">
    <text evidence="9">Belongs to the GSP H family.</text>
</comment>
<keyword evidence="3" id="KW-1003">Cell membrane</keyword>
<evidence type="ECO:0000256" key="1">
    <source>
        <dbReference type="ARBA" id="ARBA00004377"/>
    </source>
</evidence>